<dbReference type="Pfam" id="PF00019">
    <property type="entry name" value="TGF_beta"/>
    <property type="match status" value="1"/>
</dbReference>
<keyword evidence="5 7" id="KW-0339">Growth factor</keyword>
<comment type="similarity">
    <text evidence="2">Belongs to the TGF-beta family. GDNF subfamily.</text>
</comment>
<proteinExistence type="inferred from homology"/>
<keyword evidence="11" id="KW-1185">Reference proteome</keyword>
<dbReference type="InterPro" id="IPR043401">
    <property type="entry name" value="GDNF_fam"/>
</dbReference>
<evidence type="ECO:0000256" key="8">
    <source>
        <dbReference type="SAM" id="MobiDB-lite"/>
    </source>
</evidence>
<dbReference type="PANTHER" id="PTHR12173">
    <property type="entry name" value="GDNF SUBFAMILY OF TGF-BETA FAMILY"/>
    <property type="match status" value="1"/>
</dbReference>
<accession>A0A9Y3QUX8</accession>
<reference evidence="12" key="1">
    <citation type="submission" date="2025-08" db="UniProtKB">
        <authorList>
            <consortium name="RefSeq"/>
        </authorList>
    </citation>
    <scope>IDENTIFICATION</scope>
</reference>
<feature type="region of interest" description="Disordered" evidence="8">
    <location>
        <begin position="60"/>
        <end position="108"/>
    </location>
</feature>
<keyword evidence="9" id="KW-1133">Transmembrane helix</keyword>
<gene>
    <name evidence="12" type="primary">LOC102197368</name>
</gene>
<keyword evidence="9" id="KW-0812">Transmembrane</keyword>
<dbReference type="PANTHER" id="PTHR12173:SF3">
    <property type="entry name" value="NEURTURIN"/>
    <property type="match status" value="1"/>
</dbReference>
<dbReference type="RefSeq" id="XP_005729156.1">
    <property type="nucleotide sequence ID" value="XM_005729099.1"/>
</dbReference>
<dbReference type="GO" id="GO:0030116">
    <property type="term" value="F:glial cell-derived neurotrophic factor receptor binding"/>
    <property type="evidence" value="ECO:0007669"/>
    <property type="project" value="InterPro"/>
</dbReference>
<feature type="region of interest" description="Disordered" evidence="8">
    <location>
        <begin position="142"/>
        <end position="165"/>
    </location>
</feature>
<sequence>MSDVAHFASLSLSPQSFNAPPRSKMKLWKGATFAFMLCAAALSTILIRNMATIRQFKLNTKYPSSPSSRPAALLESASKTSPPSSSSPSSESRPVPQQMGDLHRRKRSTDDMKSFLSEFTMMLQSFTEGELQHMVGTVLETKRRKSRRLAKTQGRRTKRARKPKSCTVRTLEVKVNELGLEYKSEETVRLRYCSGKCDKHRENYDMVMKHMMTVGFREKGRRDKVSIQPCCRPTAFEDFTVLDTTVNPSRYRNIHNVSAKNCGCV</sequence>
<dbReference type="GeneID" id="102197368"/>
<keyword evidence="3" id="KW-0964">Secreted</keyword>
<name>A0A9Y3QUX8_9CICH</name>
<evidence type="ECO:0000256" key="7">
    <source>
        <dbReference type="RuleBase" id="RU000354"/>
    </source>
</evidence>
<dbReference type="Gene3D" id="2.10.90.10">
    <property type="entry name" value="Cystine-knot cytokines"/>
    <property type="match status" value="1"/>
</dbReference>
<dbReference type="AlphaFoldDB" id="A0A9Y3QUX8"/>
<dbReference type="GO" id="GO:0008083">
    <property type="term" value="F:growth factor activity"/>
    <property type="evidence" value="ECO:0007669"/>
    <property type="project" value="UniProtKB-KW"/>
</dbReference>
<comment type="subcellular location">
    <subcellularLocation>
        <location evidence="1">Secreted</location>
    </subcellularLocation>
</comment>
<evidence type="ECO:0000256" key="1">
    <source>
        <dbReference type="ARBA" id="ARBA00004613"/>
    </source>
</evidence>
<evidence type="ECO:0000256" key="3">
    <source>
        <dbReference type="ARBA" id="ARBA00022525"/>
    </source>
</evidence>
<protein>
    <submittedName>
        <fullName evidence="12">Neurturin isoform X1</fullName>
    </submittedName>
</protein>
<organism evidence="11 12">
    <name type="scientific">Pundamilia nyererei</name>
    <dbReference type="NCBI Taxonomy" id="303518"/>
    <lineage>
        <taxon>Eukaryota</taxon>
        <taxon>Metazoa</taxon>
        <taxon>Chordata</taxon>
        <taxon>Craniata</taxon>
        <taxon>Vertebrata</taxon>
        <taxon>Euteleostomi</taxon>
        <taxon>Actinopterygii</taxon>
        <taxon>Neopterygii</taxon>
        <taxon>Teleostei</taxon>
        <taxon>Neoteleostei</taxon>
        <taxon>Acanthomorphata</taxon>
        <taxon>Ovalentaria</taxon>
        <taxon>Cichlomorphae</taxon>
        <taxon>Cichliformes</taxon>
        <taxon>Cichlidae</taxon>
        <taxon>African cichlids</taxon>
        <taxon>Pseudocrenilabrinae</taxon>
        <taxon>Haplochromini</taxon>
        <taxon>Pundamilia</taxon>
    </lineage>
</organism>
<dbReference type="SUPFAM" id="SSF57501">
    <property type="entry name" value="Cystine-knot cytokines"/>
    <property type="match status" value="1"/>
</dbReference>
<dbReference type="InterPro" id="IPR001839">
    <property type="entry name" value="TGF-b_C"/>
</dbReference>
<evidence type="ECO:0000256" key="4">
    <source>
        <dbReference type="ARBA" id="ARBA00022729"/>
    </source>
</evidence>
<dbReference type="GO" id="GO:0048731">
    <property type="term" value="P:system development"/>
    <property type="evidence" value="ECO:0007669"/>
    <property type="project" value="UniProtKB-ARBA"/>
</dbReference>
<keyword evidence="4" id="KW-0732">Signal</keyword>
<dbReference type="GO" id="GO:0030971">
    <property type="term" value="F:receptor tyrosine kinase binding"/>
    <property type="evidence" value="ECO:0007669"/>
    <property type="project" value="InterPro"/>
</dbReference>
<keyword evidence="9" id="KW-0472">Membrane</keyword>
<dbReference type="InterPro" id="IPR029034">
    <property type="entry name" value="Cystine-knot_cytokine"/>
</dbReference>
<evidence type="ECO:0000256" key="9">
    <source>
        <dbReference type="SAM" id="Phobius"/>
    </source>
</evidence>
<feature type="transmembrane region" description="Helical" evidence="9">
    <location>
        <begin position="28"/>
        <end position="47"/>
    </location>
</feature>
<dbReference type="PROSITE" id="PS51362">
    <property type="entry name" value="TGF_BETA_2"/>
    <property type="match status" value="1"/>
</dbReference>
<dbReference type="GO" id="GO:0005576">
    <property type="term" value="C:extracellular region"/>
    <property type="evidence" value="ECO:0007669"/>
    <property type="project" value="UniProtKB-SubCell"/>
</dbReference>
<evidence type="ECO:0000256" key="2">
    <source>
        <dbReference type="ARBA" id="ARBA00009832"/>
    </source>
</evidence>
<evidence type="ECO:0000313" key="12">
    <source>
        <dbReference type="RefSeq" id="XP_005729156.1"/>
    </source>
</evidence>
<dbReference type="Proteomes" id="UP000695023">
    <property type="component" value="Unplaced"/>
</dbReference>
<evidence type="ECO:0000313" key="11">
    <source>
        <dbReference type="Proteomes" id="UP000695023"/>
    </source>
</evidence>
<feature type="compositionally biased region" description="Low complexity" evidence="8">
    <location>
        <begin position="63"/>
        <end position="96"/>
    </location>
</feature>
<feature type="domain" description="TGF-beta family profile" evidence="10">
    <location>
        <begin position="142"/>
        <end position="265"/>
    </location>
</feature>
<feature type="compositionally biased region" description="Basic residues" evidence="8">
    <location>
        <begin position="142"/>
        <end position="164"/>
    </location>
</feature>
<evidence type="ECO:0000256" key="5">
    <source>
        <dbReference type="ARBA" id="ARBA00023030"/>
    </source>
</evidence>
<evidence type="ECO:0000256" key="6">
    <source>
        <dbReference type="ARBA" id="ARBA00023157"/>
    </source>
</evidence>
<keyword evidence="6" id="KW-1015">Disulfide bond</keyword>
<dbReference type="CDD" id="cd19383">
    <property type="entry name" value="TGF_beta_Neurturin"/>
    <property type="match status" value="1"/>
</dbReference>
<evidence type="ECO:0000259" key="10">
    <source>
        <dbReference type="PROSITE" id="PS51362"/>
    </source>
</evidence>